<evidence type="ECO:0000313" key="1">
    <source>
        <dbReference type="EMBL" id="RMZ46336.1"/>
    </source>
</evidence>
<gene>
    <name evidence="1" type="ORF">CA14_008352</name>
</gene>
<dbReference type="AlphaFoldDB" id="A0AB74CMM8"/>
<proteinExistence type="predicted"/>
<sequence>MDPFEAIITLSARLDTFATINTLFKKDPKDDDVWYDPKEAPTNSLNQYDIDNLGTLVLKSLSCLGRRESNASHVVQLQMGYAMSPKVVGGEVLGVGQGYDCLLFKEISSLKQLVKERSLCLVEDVHSIFDNSIPLLSFV</sequence>
<protein>
    <submittedName>
        <fullName evidence="1">Uncharacterized protein</fullName>
    </submittedName>
</protein>
<name>A0AB74CMM8_ASPFL</name>
<accession>A0AB74CMM8</accession>
<organism evidence="1 2">
    <name type="scientific">Aspergillus flavus</name>
    <dbReference type="NCBI Taxonomy" id="5059"/>
    <lineage>
        <taxon>Eukaryota</taxon>
        <taxon>Fungi</taxon>
        <taxon>Dikarya</taxon>
        <taxon>Ascomycota</taxon>
        <taxon>Pezizomycotina</taxon>
        <taxon>Eurotiomycetes</taxon>
        <taxon>Eurotiomycetidae</taxon>
        <taxon>Eurotiales</taxon>
        <taxon>Aspergillaceae</taxon>
        <taxon>Aspergillus</taxon>
        <taxon>Aspergillus subgen. Circumdati</taxon>
    </lineage>
</organism>
<dbReference type="Proteomes" id="UP000275480">
    <property type="component" value="Unassembled WGS sequence"/>
</dbReference>
<dbReference type="EMBL" id="QQZZ01000034">
    <property type="protein sequence ID" value="RMZ46336.1"/>
    <property type="molecule type" value="Genomic_DNA"/>
</dbReference>
<comment type="caution">
    <text evidence="1">The sequence shown here is derived from an EMBL/GenBank/DDBJ whole genome shotgun (WGS) entry which is preliminary data.</text>
</comment>
<evidence type="ECO:0000313" key="2">
    <source>
        <dbReference type="Proteomes" id="UP000275480"/>
    </source>
</evidence>
<reference evidence="1 2" key="1">
    <citation type="submission" date="2018-07" db="EMBL/GenBank/DDBJ databases">
        <title>Identification of spontaneous genetic mutation associated with occurrence of a yellow conidial color mutant of Aspergillus flavus.</title>
        <authorList>
            <person name="Chang P.-K."/>
            <person name="Mack B.M."/>
            <person name="Scharfenstein L."/>
            <person name="Gilbert M.K."/>
        </authorList>
    </citation>
    <scope>NUCLEOTIDE SEQUENCE [LARGE SCALE GENOMIC DNA]</scope>
    <source>
        <strain evidence="1 2">CA14</strain>
    </source>
</reference>